<reference evidence="7 8" key="1">
    <citation type="submission" date="2024-05" db="EMBL/GenBank/DDBJ databases">
        <authorList>
            <person name="Duchaud E."/>
        </authorList>
    </citation>
    <scope>NUCLEOTIDE SEQUENCE [LARGE SCALE GENOMIC DNA]</scope>
    <source>
        <strain evidence="7">Ena-SAMPLE-TAB-13-05-2024-13:56:06:370-140308</strain>
    </source>
</reference>
<dbReference type="Gene3D" id="3.50.50.60">
    <property type="entry name" value="FAD/NAD(P)-binding domain"/>
    <property type="match status" value="2"/>
</dbReference>
<gene>
    <name evidence="7" type="ORF">T190423A01A_20581</name>
</gene>
<comment type="pathway">
    <text evidence="1 5">Carotenoid biosynthesis.</text>
</comment>
<proteinExistence type="inferred from homology"/>
<evidence type="ECO:0000256" key="2">
    <source>
        <dbReference type="ARBA" id="ARBA00006046"/>
    </source>
</evidence>
<dbReference type="Pfam" id="PF01593">
    <property type="entry name" value="Amino_oxidase"/>
    <property type="match status" value="1"/>
</dbReference>
<dbReference type="RefSeq" id="WP_348716570.1">
    <property type="nucleotide sequence ID" value="NZ_CAXJIO010000011.1"/>
</dbReference>
<sequence>MSKKVHIIGSGFSSLAAASYLAKAGYSVVVLEKNNYLGGRARQFKKDGFTFDMGPTWYWMPDVFEKFFADFGKKPSDYYQLEKLHPAYEVYFGKQDSIVIPGDLESIYDVFEKEEQGSSVHLKRFLKQAKGNYDVAVKDLVYKPGQSPLELVNLETIKRLHFVFGNIRNQVSKRIKNKKLLKILEFPVLFLGAKPQDTPALYSFMNWADFGLGTWHPVGGMYKVVEGMVELARTMGVEFKTNSNVQEITVNSIGEVKGLVVNDEFLPSNIVLSGADYHHTETLLPSKYKQYSEKYWNKKTFAPSSLLFYVGFSKKLKNIKHHTLFFDTEFDEHAESIYGPPCWPKEPLFYASFPSVTDGSFAPTDKEAATFLIPLAPGVEDTPEIREKYFDIIIERLEELTQQSVKEFIIFKESFCVNDFVKDYNSYKGNAYGLANTLLQTAFLRPKIKSSKVKNLFFTGQLTVPGPGVPPALISGKIASDLILKHN</sequence>
<feature type="domain" description="Amine oxidase" evidence="6">
    <location>
        <begin position="15"/>
        <end position="484"/>
    </location>
</feature>
<protein>
    <submittedName>
        <fullName evidence="7">Phytoene dehydrogenase</fullName>
    </submittedName>
</protein>
<dbReference type="NCBIfam" id="TIGR02734">
    <property type="entry name" value="crtI_fam"/>
    <property type="match status" value="1"/>
</dbReference>
<dbReference type="PANTHER" id="PTHR43734">
    <property type="entry name" value="PHYTOENE DESATURASE"/>
    <property type="match status" value="1"/>
</dbReference>
<dbReference type="SUPFAM" id="SSF51905">
    <property type="entry name" value="FAD/NAD(P)-binding domain"/>
    <property type="match status" value="1"/>
</dbReference>
<evidence type="ECO:0000256" key="4">
    <source>
        <dbReference type="ARBA" id="ARBA00023002"/>
    </source>
</evidence>
<evidence type="ECO:0000313" key="8">
    <source>
        <dbReference type="Proteomes" id="UP001497527"/>
    </source>
</evidence>
<dbReference type="Proteomes" id="UP001497527">
    <property type="component" value="Unassembled WGS sequence"/>
</dbReference>
<dbReference type="InterPro" id="IPR036188">
    <property type="entry name" value="FAD/NAD-bd_sf"/>
</dbReference>
<evidence type="ECO:0000256" key="1">
    <source>
        <dbReference type="ARBA" id="ARBA00004829"/>
    </source>
</evidence>
<dbReference type="InterPro" id="IPR002937">
    <property type="entry name" value="Amino_oxidase"/>
</dbReference>
<accession>A0ABM9PBA6</accession>
<dbReference type="PANTHER" id="PTHR43734:SF1">
    <property type="entry name" value="PHYTOENE DESATURASE"/>
    <property type="match status" value="1"/>
</dbReference>
<evidence type="ECO:0000256" key="5">
    <source>
        <dbReference type="RuleBase" id="RU362075"/>
    </source>
</evidence>
<dbReference type="InterPro" id="IPR014105">
    <property type="entry name" value="Carotenoid/retinoid_OxRdtase"/>
</dbReference>
<keyword evidence="8" id="KW-1185">Reference proteome</keyword>
<evidence type="ECO:0000259" key="6">
    <source>
        <dbReference type="Pfam" id="PF01593"/>
    </source>
</evidence>
<dbReference type="EMBL" id="CAXJIO010000011">
    <property type="protein sequence ID" value="CAL2102830.1"/>
    <property type="molecule type" value="Genomic_DNA"/>
</dbReference>
<evidence type="ECO:0000256" key="3">
    <source>
        <dbReference type="ARBA" id="ARBA00022746"/>
    </source>
</evidence>
<keyword evidence="3 5" id="KW-0125">Carotenoid biosynthesis</keyword>
<name>A0ABM9PBA6_9FLAO</name>
<comment type="similarity">
    <text evidence="2 5">Belongs to the carotenoid/retinoid oxidoreductase family.</text>
</comment>
<comment type="caution">
    <text evidence="7">The sequence shown here is derived from an EMBL/GenBank/DDBJ whole genome shotgun (WGS) entry which is preliminary data.</text>
</comment>
<keyword evidence="4 5" id="KW-0560">Oxidoreductase</keyword>
<evidence type="ECO:0000313" key="7">
    <source>
        <dbReference type="EMBL" id="CAL2102830.1"/>
    </source>
</evidence>
<organism evidence="7 8">
    <name type="scientific">Tenacibaculum polynesiense</name>
    <dbReference type="NCBI Taxonomy" id="3137857"/>
    <lineage>
        <taxon>Bacteria</taxon>
        <taxon>Pseudomonadati</taxon>
        <taxon>Bacteroidota</taxon>
        <taxon>Flavobacteriia</taxon>
        <taxon>Flavobacteriales</taxon>
        <taxon>Flavobacteriaceae</taxon>
        <taxon>Tenacibaculum</taxon>
    </lineage>
</organism>